<feature type="compositionally biased region" description="Low complexity" evidence="1">
    <location>
        <begin position="513"/>
        <end position="526"/>
    </location>
</feature>
<evidence type="ECO:0000313" key="3">
    <source>
        <dbReference type="Proteomes" id="UP001281761"/>
    </source>
</evidence>
<gene>
    <name evidence="2" type="ORF">BLNAU_8622</name>
</gene>
<feature type="region of interest" description="Disordered" evidence="1">
    <location>
        <begin position="383"/>
        <end position="402"/>
    </location>
</feature>
<organism evidence="2 3">
    <name type="scientific">Blattamonas nauphoetae</name>
    <dbReference type="NCBI Taxonomy" id="2049346"/>
    <lineage>
        <taxon>Eukaryota</taxon>
        <taxon>Metamonada</taxon>
        <taxon>Preaxostyla</taxon>
        <taxon>Oxymonadida</taxon>
        <taxon>Blattamonas</taxon>
    </lineage>
</organism>
<dbReference type="Proteomes" id="UP001281761">
    <property type="component" value="Unassembled WGS sequence"/>
</dbReference>
<evidence type="ECO:0000256" key="1">
    <source>
        <dbReference type="SAM" id="MobiDB-lite"/>
    </source>
</evidence>
<accession>A0ABQ9XY50</accession>
<keyword evidence="3" id="KW-1185">Reference proteome</keyword>
<sequence length="2576" mass="293080">MEPSCPQPSPAPCDFSLDDFLRLMEKLEGCDPENGETNIQLDKDRKRLAEMLHRLQHDQAKHDQIFQQMNEIIQQIQRETAKLRRETSELKERTRRLDEENKQRERKRMDERNTNINKCIEDSQSHTVTLIKSILRKFSPNWIARLNDPNRTFSLLADGHVFFSKNWHRNHTQILSTPLLFRPLYNPILHHILKFIFQYFPPGTAKVPPGTTKVPPDTVFYITGDQGIGKTSLMLILMSALSECGIEYYYRKWTDGGKATEFISKVDNGDVIFVELETKQYAKLPLIRIFDDNLPIRVPPPGTLSIIFTSPDQNRMNIAADSSIVRYFFRLPTFSLAEAAVAMVGCTPTVPLSLLSPEDMELRKDEQQILFFIEKEKEEIARLLPSETRHTKKSSEQQSASELIKDLAKSPIPMLSDWDVFVENVVSRLLSHESLNKDHRPILREFLINLAKSKGTTQTNSSQKGDIAESEEEEKSDGAGCSSPLTQSGPSQKKEASTSKKVASPSLSEVGTSDPSDTDSSSQSDASQKEDTTTAEESTWKQLVKTLTDDLTSKDHSESTDDEHAENTEGPNFSDMSDTPESIVQHIGLFLGPQGFDTFHMSLYRSILDSRDLATDKERDDKIVSDWISHLEITSGRDKTQTPIVTQAQIAKELLTKLMLAKTNDYFELALANLPPPPDIQAEILNFSVSINQSLETDSESQDSLQAQLVSLKQHINEKDTDDFKIRQELRKKVETIKLGITSDEGEATENEDKARDNLFDTLIHILTDPPSYDSHQDILQTLFVVPELIDGTSDVLLQNKLDYLLAPSSEEEDPNEDLKFIVEELLESLVYSQTKTPRQGPVPSSWGIDKQKMAQIACDLLTMIVDLQHEEVETRLESVKKEIEDVRNRLSFVMLMDNFDVVARNMNILVTPHSILKGLSERAKEPPPQLNIEQIKVFRRNLRDIGLSEWVAEATETLLELIDPPETDCVKDHEEPATWEMQLEERVVDTVTPFIQKNVNGVIKEFFAAHENGHHPVDNPKWLAIVRSMMNTLLFLIDAGISRHEIVSRCDRLGELLEAVYEAHKTHLRSVAEYTMHRADLDDDENAANYVNDSNIFSTHFSAMGDKTQEGKDSEETKPDFDVESLRTLEFPRTLRMNTLSQNRLERMSIALFARNLLLFLQADHLPVDDQCYTKQFFIEFLRDRNPEDVVHRSFVDFMNATGLLSQLNFGLEMKDFHQILQKGLRTMKSVTATLRKTWRSGHLVLTMSQPIGNPEVVEPFEPFLTRPNGVYLLLWASTELLRTAAGAPPKSGTEKKDSSQNDARTPQESETEQTVRSLNVSRASIFGPSPRWLTSTDVRTNRGLSFLWNGVLRSEDSFVLTKLADSNHSRLMSFNTPHILFKGALNAAWGDMIALVPVLPNFTKEKERPANLRDAFSLIFKKSQAAIKKMKSQISFVAISPFVEQVMQSELISAIAQLPTQERYEQFRQVQATKYLNILPTCLEESLVYITFLLNYPTPIRFSTTATSFDRTLVQNKDRHFWKFKPILITTSSMASSMPMLVFPQITNRSVHGTPFLRTLSETKPGKTDFYVQDLRKGKGEQWPVINSLIVSRGKGTASETIFMPIQATPPTEHSLLPSEISLIQQLLFQAMSHLEVSEGLVALYNHATTQQNPTFPSPTEILGFHMVSSHLKFEKNTLKDLSSKLRHRDRPLVTTRTEPHSTMTTRDILDSLLSDLGQYQISSDEFDPWKTTLPAINNPTDPYLILPFRWKSFYNVFWASSLAKKIACVANPTNITNEEIQTKNWLDRMVRRTMQELNRIGINPNDLGESRTDRIVAFSSFLLSIAISCRRNDILHSPQLSVPDTNDARLVGLVESMVGTDESETLKILLASLSGQTPDSPQIHRDERLRNLDNLYRQPSVETILRTVYSIVSNHAMKRIRVRKMEECSEFQHKTTCLQFCTAEQFSWTTSLPSQTSSPLKQWNMISHFSLLLLSLHTKQQLNFPLLLPHTLVPHQIHHLVRRHFEFLCIRSFWQNTDQLNEEVTNVTPATLSQWHPRRVVIDPSFFPQHAQTESLSLFTSFIHRLFDNTFIPVTTSFSTEIPDLPLDETFLLSQIRKIEVILTSIDLKNKPQFIKNLVSKLSSIQTSEQISVIFSLLPTIHSSLQQFHLSTDQNRAILRAIESIEANQPHPTLVFVKSGSAFLTSTNTSSVDVVDTTESRPFPIPFSTGYKETDLRTEMKDVFEPLTRLLPDHFPTGRPSLMSVDNEGKQELRKTTSSEDEAKDRVRAIMNSVILRTGDTSRTPLFVFVVDEDLADNQSLPMSLRSSDDRVRCGMMRQRSLADVLWILFLSRLSREVIALPFNTSVNSADFSYSVIPFLSNALVDVKLLKHRFSSYSVPTVLNTLICQRANRRLNHPNRISSVGLDLLVSAFPHLKDETQILLLSHLLMVYPSGRKGRSRLDALVNHPSPEIGLVALIRWFQLLSSIAKKTTLQDAIKSRGFSLAKVETFMLRAFYLIIEHDGPDDLITQLCDAIGQIITLEGEPLFFKTSHTQDLQELIPLALIFTKSVDKDSVRGKHLQNVIWWINRYLK</sequence>
<feature type="region of interest" description="Disordered" evidence="1">
    <location>
        <begin position="2241"/>
        <end position="2264"/>
    </location>
</feature>
<evidence type="ECO:0000313" key="2">
    <source>
        <dbReference type="EMBL" id="KAK2956399.1"/>
    </source>
</evidence>
<feature type="compositionally biased region" description="Basic and acidic residues" evidence="1">
    <location>
        <begin position="383"/>
        <end position="395"/>
    </location>
</feature>
<feature type="compositionally biased region" description="Basic and acidic residues" evidence="1">
    <location>
        <begin position="2250"/>
        <end position="2264"/>
    </location>
</feature>
<feature type="compositionally biased region" description="Polar residues" evidence="1">
    <location>
        <begin position="499"/>
        <end position="511"/>
    </location>
</feature>
<proteinExistence type="predicted"/>
<feature type="region of interest" description="Disordered" evidence="1">
    <location>
        <begin position="455"/>
        <end position="575"/>
    </location>
</feature>
<feature type="compositionally biased region" description="Polar residues" evidence="1">
    <location>
        <begin position="1302"/>
        <end position="1322"/>
    </location>
</feature>
<feature type="compositionally biased region" description="Basic and acidic residues" evidence="1">
    <location>
        <begin position="547"/>
        <end position="559"/>
    </location>
</feature>
<feature type="region of interest" description="Disordered" evidence="1">
    <location>
        <begin position="84"/>
        <end position="112"/>
    </location>
</feature>
<protein>
    <submittedName>
        <fullName evidence="2">Uncharacterized protein</fullName>
    </submittedName>
</protein>
<comment type="caution">
    <text evidence="2">The sequence shown here is derived from an EMBL/GenBank/DDBJ whole genome shotgun (WGS) entry which is preliminary data.</text>
</comment>
<feature type="compositionally biased region" description="Polar residues" evidence="1">
    <location>
        <begin position="455"/>
        <end position="464"/>
    </location>
</feature>
<feature type="region of interest" description="Disordered" evidence="1">
    <location>
        <begin position="1287"/>
        <end position="1322"/>
    </location>
</feature>
<dbReference type="EMBL" id="JARBJD010000056">
    <property type="protein sequence ID" value="KAK2956399.1"/>
    <property type="molecule type" value="Genomic_DNA"/>
</dbReference>
<name>A0ABQ9XY50_9EUKA</name>
<reference evidence="2 3" key="1">
    <citation type="journal article" date="2022" name="bioRxiv">
        <title>Genomics of Preaxostyla Flagellates Illuminates Evolutionary Transitions and the Path Towards Mitochondrial Loss.</title>
        <authorList>
            <person name="Novak L.V.F."/>
            <person name="Treitli S.C."/>
            <person name="Pyrih J."/>
            <person name="Halakuc P."/>
            <person name="Pipaliya S.V."/>
            <person name="Vacek V."/>
            <person name="Brzon O."/>
            <person name="Soukal P."/>
            <person name="Eme L."/>
            <person name="Dacks J.B."/>
            <person name="Karnkowska A."/>
            <person name="Elias M."/>
            <person name="Hampl V."/>
        </authorList>
    </citation>
    <scope>NUCLEOTIDE SEQUENCE [LARGE SCALE GENOMIC DNA]</scope>
    <source>
        <strain evidence="2">NAU3</strain>
        <tissue evidence="2">Gut</tissue>
    </source>
</reference>